<sequence>MDKDTYVFPYHYGEEAEQYTFYRIPKILFVSPVFEKLSCEAKLLYGLLLDRMQLSVKNRWLDSEGKVYIYFSQEQIAGLMGCGVKKVRCLLKELDDRKGIGLITRVRQGLGNPDRIYVKKCVSPERLKGNFQTGQNGLSGKAQMPDTDRCKLPGNDIEDSNTENNDTEYLSFYSDVSEVERKEAERNAYQQIILEHIGYDYIVDDFNRHMLGEIVGLMVDVVCSEQEFIRIGGDRKPLSVVKSQFLKLDSEHIRFVLHCMKENTSKVVNMRQYLLAVLYNAPLTISNYYSSLVQHDMYEGNI</sequence>
<organism evidence="3 4">
    <name type="scientific">Blautia obeum</name>
    <dbReference type="NCBI Taxonomy" id="40520"/>
    <lineage>
        <taxon>Bacteria</taxon>
        <taxon>Bacillati</taxon>
        <taxon>Bacillota</taxon>
        <taxon>Clostridia</taxon>
        <taxon>Lachnospirales</taxon>
        <taxon>Lachnospiraceae</taxon>
        <taxon>Blautia</taxon>
    </lineage>
</organism>
<comment type="caution">
    <text evidence="3">The sequence shown here is derived from an EMBL/GenBank/DDBJ whole genome shotgun (WGS) entry which is preliminary data.</text>
</comment>
<reference evidence="3 4" key="1">
    <citation type="submission" date="2018-02" db="EMBL/GenBank/DDBJ databases">
        <title>Complete genome sequencing of Faecalibacterium prausnitzii strains isolated from the human gut.</title>
        <authorList>
            <person name="Fitzgerald B.C."/>
            <person name="Shkoporov A.N."/>
            <person name="Ross P.R."/>
            <person name="Hill C."/>
        </authorList>
    </citation>
    <scope>NUCLEOTIDE SEQUENCE [LARGE SCALE GENOMIC DNA]</scope>
    <source>
        <strain evidence="3 4">APC942/31-1</strain>
    </source>
</reference>
<evidence type="ECO:0000313" key="3">
    <source>
        <dbReference type="EMBL" id="RCH43201.1"/>
    </source>
</evidence>
<accession>A0A367FZM6</accession>
<dbReference type="EMBL" id="PSQG01000015">
    <property type="protein sequence ID" value="RCH43201.1"/>
    <property type="molecule type" value="Genomic_DNA"/>
</dbReference>
<dbReference type="InterPro" id="IPR010724">
    <property type="entry name" value="RepA_N"/>
</dbReference>
<dbReference type="Pfam" id="PF06970">
    <property type="entry name" value="RepA_N"/>
    <property type="match status" value="1"/>
</dbReference>
<gene>
    <name evidence="3" type="ORF">C4886_10965</name>
</gene>
<dbReference type="RefSeq" id="WP_114002331.1">
    <property type="nucleotide sequence ID" value="NZ_PSQG01000015.1"/>
</dbReference>
<feature type="domain" description="DUF6017" evidence="2">
    <location>
        <begin position="184"/>
        <end position="300"/>
    </location>
</feature>
<dbReference type="Proteomes" id="UP000253208">
    <property type="component" value="Unassembled WGS sequence"/>
</dbReference>
<protein>
    <submittedName>
        <fullName evidence="3">Replication initiator A domain-containing protein</fullName>
    </submittedName>
</protein>
<feature type="domain" description="Replication initiator A N-terminal" evidence="1">
    <location>
        <begin position="20"/>
        <end position="94"/>
    </location>
</feature>
<evidence type="ECO:0000259" key="1">
    <source>
        <dbReference type="Pfam" id="PF06970"/>
    </source>
</evidence>
<dbReference type="AlphaFoldDB" id="A0A367FZM6"/>
<evidence type="ECO:0000259" key="2">
    <source>
        <dbReference type="Pfam" id="PF19481"/>
    </source>
</evidence>
<evidence type="ECO:0000313" key="4">
    <source>
        <dbReference type="Proteomes" id="UP000253208"/>
    </source>
</evidence>
<proteinExistence type="predicted"/>
<name>A0A367FZM6_9FIRM</name>
<dbReference type="Pfam" id="PF19481">
    <property type="entry name" value="DUF6017"/>
    <property type="match status" value="1"/>
</dbReference>
<dbReference type="InterPro" id="IPR046059">
    <property type="entry name" value="DUF6017"/>
</dbReference>